<sequence>MSRTLVAYFSASGTTKRVAENLAKAVGGDLYEIRPETPYTQADLNWMDQKSRSSVEMKDKSFRPGLADRSADIEAYDRIFLGFPIWWYVAPTIINTFLESYDFSGKTIILFATSGGSGFGNTVRGLSDSCPGAVIREGRLWNGNPSVDTLRQWAESL</sequence>
<dbReference type="InterPro" id="IPR029039">
    <property type="entry name" value="Flavoprotein-like_sf"/>
</dbReference>
<accession>A0A9D2L6K3</accession>
<dbReference type="GO" id="GO:0010181">
    <property type="term" value="F:FMN binding"/>
    <property type="evidence" value="ECO:0007669"/>
    <property type="project" value="InterPro"/>
</dbReference>
<dbReference type="PANTHER" id="PTHR39201">
    <property type="entry name" value="EXPORTED PROTEIN-RELATED"/>
    <property type="match status" value="1"/>
</dbReference>
<organism evidence="2 3">
    <name type="scientific">Candidatus Enterocloster faecavium</name>
    <dbReference type="NCBI Taxonomy" id="2838560"/>
    <lineage>
        <taxon>Bacteria</taxon>
        <taxon>Bacillati</taxon>
        <taxon>Bacillota</taxon>
        <taxon>Clostridia</taxon>
        <taxon>Lachnospirales</taxon>
        <taxon>Lachnospiraceae</taxon>
        <taxon>Enterocloster</taxon>
    </lineage>
</organism>
<reference evidence="2" key="1">
    <citation type="journal article" date="2021" name="PeerJ">
        <title>Extensive microbial diversity within the chicken gut microbiome revealed by metagenomics and culture.</title>
        <authorList>
            <person name="Gilroy R."/>
            <person name="Ravi A."/>
            <person name="Getino M."/>
            <person name="Pursley I."/>
            <person name="Horton D.L."/>
            <person name="Alikhan N.F."/>
            <person name="Baker D."/>
            <person name="Gharbi K."/>
            <person name="Hall N."/>
            <person name="Watson M."/>
            <person name="Adriaenssens E.M."/>
            <person name="Foster-Nyarko E."/>
            <person name="Jarju S."/>
            <person name="Secka A."/>
            <person name="Antonio M."/>
            <person name="Oren A."/>
            <person name="Chaudhuri R.R."/>
            <person name="La Ragione R."/>
            <person name="Hildebrand F."/>
            <person name="Pallen M.J."/>
        </authorList>
    </citation>
    <scope>NUCLEOTIDE SEQUENCE</scope>
    <source>
        <strain evidence="2">CHK188-4685</strain>
    </source>
</reference>
<evidence type="ECO:0000313" key="3">
    <source>
        <dbReference type="Proteomes" id="UP000886804"/>
    </source>
</evidence>
<dbReference type="EMBL" id="DWYS01000044">
    <property type="protein sequence ID" value="HJB06914.1"/>
    <property type="molecule type" value="Genomic_DNA"/>
</dbReference>
<dbReference type="Proteomes" id="UP000886804">
    <property type="component" value="Unassembled WGS sequence"/>
</dbReference>
<name>A0A9D2L6K3_9FIRM</name>
<feature type="domain" description="Flavodoxin-like" evidence="1">
    <location>
        <begin position="4"/>
        <end position="156"/>
    </location>
</feature>
<evidence type="ECO:0000259" key="1">
    <source>
        <dbReference type="Pfam" id="PF12682"/>
    </source>
</evidence>
<dbReference type="GO" id="GO:0016651">
    <property type="term" value="F:oxidoreductase activity, acting on NAD(P)H"/>
    <property type="evidence" value="ECO:0007669"/>
    <property type="project" value="UniProtKB-ARBA"/>
</dbReference>
<dbReference type="Gene3D" id="3.40.50.360">
    <property type="match status" value="1"/>
</dbReference>
<dbReference type="PANTHER" id="PTHR39201:SF1">
    <property type="entry name" value="FLAVODOXIN-LIKE DOMAIN-CONTAINING PROTEIN"/>
    <property type="match status" value="1"/>
</dbReference>
<dbReference type="SUPFAM" id="SSF52218">
    <property type="entry name" value="Flavoproteins"/>
    <property type="match status" value="1"/>
</dbReference>
<comment type="caution">
    <text evidence="2">The sequence shown here is derived from an EMBL/GenBank/DDBJ whole genome shotgun (WGS) entry which is preliminary data.</text>
</comment>
<proteinExistence type="predicted"/>
<dbReference type="Pfam" id="PF12682">
    <property type="entry name" value="Flavodoxin_4"/>
    <property type="match status" value="1"/>
</dbReference>
<dbReference type="AlphaFoldDB" id="A0A9D2L6K3"/>
<reference evidence="2" key="2">
    <citation type="submission" date="2021-04" db="EMBL/GenBank/DDBJ databases">
        <authorList>
            <person name="Gilroy R."/>
        </authorList>
    </citation>
    <scope>NUCLEOTIDE SEQUENCE</scope>
    <source>
        <strain evidence="2">CHK188-4685</strain>
    </source>
</reference>
<dbReference type="InterPro" id="IPR008254">
    <property type="entry name" value="Flavodoxin/NO_synth"/>
</dbReference>
<evidence type="ECO:0000313" key="2">
    <source>
        <dbReference type="EMBL" id="HJB06914.1"/>
    </source>
</evidence>
<gene>
    <name evidence="2" type="ORF">H9716_03520</name>
</gene>
<protein>
    <submittedName>
        <fullName evidence="2">NAD(P)H-dependent oxidoreductase</fullName>
    </submittedName>
</protein>
<dbReference type="NCBIfam" id="NF005501">
    <property type="entry name" value="PRK07116.1"/>
    <property type="match status" value="1"/>
</dbReference>